<reference evidence="2 3" key="1">
    <citation type="submission" date="2014-07" db="EMBL/GenBank/DDBJ databases">
        <title>Draft Genome Sequences of Environmental Pseudomonas syringae strains.</title>
        <authorList>
            <person name="Baltrus D.A."/>
            <person name="Berge O."/>
            <person name="Morris C."/>
        </authorList>
    </citation>
    <scope>NUCLEOTIDE SEQUENCE [LARGE SCALE GENOMIC DNA]</scope>
    <source>
        <strain evidence="2 3">CEB003</strain>
    </source>
</reference>
<keyword evidence="1" id="KW-0732">Signal</keyword>
<accession>A0A085VAJ6</accession>
<feature type="signal peptide" evidence="1">
    <location>
        <begin position="1"/>
        <end position="18"/>
    </location>
</feature>
<protein>
    <submittedName>
        <fullName evidence="2">3-phosphoglycerate kinase</fullName>
    </submittedName>
</protein>
<organism evidence="2 3">
    <name type="scientific">Pseudomonas syringae</name>
    <dbReference type="NCBI Taxonomy" id="317"/>
    <lineage>
        <taxon>Bacteria</taxon>
        <taxon>Pseudomonadati</taxon>
        <taxon>Pseudomonadota</taxon>
        <taxon>Gammaproteobacteria</taxon>
        <taxon>Pseudomonadales</taxon>
        <taxon>Pseudomonadaceae</taxon>
        <taxon>Pseudomonas</taxon>
    </lineage>
</organism>
<evidence type="ECO:0000313" key="2">
    <source>
        <dbReference type="EMBL" id="KFE52459.1"/>
    </source>
</evidence>
<evidence type="ECO:0000313" key="3">
    <source>
        <dbReference type="Proteomes" id="UP000028643"/>
    </source>
</evidence>
<dbReference type="GO" id="GO:0016301">
    <property type="term" value="F:kinase activity"/>
    <property type="evidence" value="ECO:0007669"/>
    <property type="project" value="UniProtKB-KW"/>
</dbReference>
<dbReference type="Proteomes" id="UP000028643">
    <property type="component" value="Unassembled WGS sequence"/>
</dbReference>
<keyword evidence="2" id="KW-0418">Kinase</keyword>
<gene>
    <name evidence="2" type="ORF">IV02_08485</name>
</gene>
<keyword evidence="2" id="KW-0808">Transferase</keyword>
<dbReference type="AlphaFoldDB" id="A0A085VAJ6"/>
<sequence length="104" mass="11580">MNRICCVLLAMLPLSAWAYPIEVEKHYQGVDIDYTSHDTFYDTGAITVNNYGSVPAKCSVVFQNGPEAPKTRRVTVAAKKSVDVSAKFNRSIIKLRIKLSCEPE</sequence>
<evidence type="ECO:0000256" key="1">
    <source>
        <dbReference type="SAM" id="SignalP"/>
    </source>
</evidence>
<dbReference type="EMBL" id="JPQT01000097">
    <property type="protein sequence ID" value="KFE52459.1"/>
    <property type="molecule type" value="Genomic_DNA"/>
</dbReference>
<dbReference type="PATRIC" id="fig|317.174.peg.1737"/>
<dbReference type="RefSeq" id="WP_047573762.1">
    <property type="nucleotide sequence ID" value="NZ_JPQT01000097.1"/>
</dbReference>
<proteinExistence type="predicted"/>
<comment type="caution">
    <text evidence="2">The sequence shown here is derived from an EMBL/GenBank/DDBJ whole genome shotgun (WGS) entry which is preliminary data.</text>
</comment>
<name>A0A085VAJ6_PSESX</name>
<feature type="chain" id="PRO_5001798651" evidence="1">
    <location>
        <begin position="19"/>
        <end position="104"/>
    </location>
</feature>